<evidence type="ECO:0000256" key="12">
    <source>
        <dbReference type="ARBA" id="ARBA00023222"/>
    </source>
</evidence>
<evidence type="ECO:0000256" key="9">
    <source>
        <dbReference type="ARBA" id="ARBA00022490"/>
    </source>
</evidence>
<keyword evidence="13" id="KW-0413">Isomerase</keyword>
<evidence type="ECO:0000256" key="7">
    <source>
        <dbReference type="ARBA" id="ARBA00013147"/>
    </source>
</evidence>
<dbReference type="InterPro" id="IPR010957">
    <property type="entry name" value="G/b/e-P-prot_chorismate_mutase"/>
</dbReference>
<evidence type="ECO:0000259" key="20">
    <source>
        <dbReference type="PROSITE" id="PS51168"/>
    </source>
</evidence>
<keyword evidence="10" id="KW-0028">Amino-acid biosynthesis</keyword>
<evidence type="ECO:0000259" key="21">
    <source>
        <dbReference type="PROSITE" id="PS51171"/>
    </source>
</evidence>
<dbReference type="NCBIfam" id="NF008865">
    <property type="entry name" value="PRK11898.1"/>
    <property type="match status" value="1"/>
</dbReference>
<dbReference type="RefSeq" id="WP_418890535.1">
    <property type="nucleotide sequence ID" value="NZ_JBEUWX010000002.1"/>
</dbReference>
<dbReference type="EC" id="5.4.99.5" evidence="6"/>
<feature type="domain" description="ACT" evidence="22">
    <location>
        <begin position="285"/>
        <end position="362"/>
    </location>
</feature>
<dbReference type="NCBIfam" id="TIGR01807">
    <property type="entry name" value="CM_P2"/>
    <property type="match status" value="1"/>
</dbReference>
<dbReference type="InterPro" id="IPR008242">
    <property type="entry name" value="Chor_mutase/pphenate_deHydtase"/>
</dbReference>
<dbReference type="Proteomes" id="UP001574673">
    <property type="component" value="Unassembled WGS sequence"/>
</dbReference>
<dbReference type="InterPro" id="IPR002701">
    <property type="entry name" value="CM_II_prokaryot"/>
</dbReference>
<keyword evidence="14 23" id="KW-0456">Lyase</keyword>
<sequence length="366" mass="40363">MKPNEALSRQLAEVRDQIDAIDARLLALLNQRAACAQRVGAIKAEHGEADVIYRPEREAQVLRRIREMNRGPLSDEGVVRFFREIMSACLSLERPLGVAFLGPLGTFSESAAVKHFGHAARLFPQDSIDRIFRVVEARHADYAVVPTENSTEGAIGRVMDLLMTTPLRICGEVLMRIQQHLLSRETALEKITKVYSHAQSLAQCHEWLSRMLPQAQRISVGSNAQAAQMAAGGEAGAAAIAGDAAAERYGLPRLAENIEDEPNNTTRFLVLGHQDAGVSGRDKTSLIMSAPNRTGSLVDLLMPFTEHGVSMTRLESRPARHTLWEYVFYVDIDGHRQDANVTQALTALEQRAAYLRVLGSYPAALY</sequence>
<dbReference type="Gene3D" id="1.20.59.10">
    <property type="entry name" value="Chorismate mutase"/>
    <property type="match status" value="1"/>
</dbReference>
<dbReference type="InterPro" id="IPR045865">
    <property type="entry name" value="ACT-like_dom_sf"/>
</dbReference>
<evidence type="ECO:0000256" key="3">
    <source>
        <dbReference type="ARBA" id="ARBA00004496"/>
    </source>
</evidence>
<evidence type="ECO:0000256" key="11">
    <source>
        <dbReference type="ARBA" id="ARBA00023141"/>
    </source>
</evidence>
<protein>
    <recommendedName>
        <fullName evidence="8">Bifunctional chorismate mutase/prephenate dehydratase</fullName>
        <ecNumber evidence="7">4.2.1.51</ecNumber>
        <ecNumber evidence="6">5.4.99.5</ecNumber>
    </recommendedName>
    <alternativeName>
        <fullName evidence="17">Chorismate mutase-prephenate dehydratase</fullName>
    </alternativeName>
    <alternativeName>
        <fullName evidence="16">p-protein</fullName>
    </alternativeName>
</protein>
<evidence type="ECO:0000259" key="22">
    <source>
        <dbReference type="PROSITE" id="PS51671"/>
    </source>
</evidence>
<comment type="catalytic activity">
    <reaction evidence="1">
        <text>chorismate = prephenate</text>
        <dbReference type="Rhea" id="RHEA:13897"/>
        <dbReference type="ChEBI" id="CHEBI:29748"/>
        <dbReference type="ChEBI" id="CHEBI:29934"/>
        <dbReference type="EC" id="5.4.99.5"/>
    </reaction>
</comment>
<gene>
    <name evidence="23" type="primary">pheA</name>
    <name evidence="23" type="ORF">ABCS64_03510</name>
</gene>
<comment type="pathway">
    <text evidence="5">Metabolic intermediate biosynthesis; prephenate biosynthesis; prephenate from chorismate: step 1/1.</text>
</comment>
<dbReference type="Pfam" id="PF00800">
    <property type="entry name" value="PDT"/>
    <property type="match status" value="1"/>
</dbReference>
<evidence type="ECO:0000256" key="6">
    <source>
        <dbReference type="ARBA" id="ARBA00012404"/>
    </source>
</evidence>
<dbReference type="InterPro" id="IPR002912">
    <property type="entry name" value="ACT_dom"/>
</dbReference>
<evidence type="ECO:0000256" key="4">
    <source>
        <dbReference type="ARBA" id="ARBA00004741"/>
    </source>
</evidence>
<comment type="subcellular location">
    <subcellularLocation>
        <location evidence="3">Cytoplasm</location>
    </subcellularLocation>
</comment>
<dbReference type="SUPFAM" id="SSF55021">
    <property type="entry name" value="ACT-like"/>
    <property type="match status" value="1"/>
</dbReference>
<name>A0ABV4UCN1_9RHOO</name>
<dbReference type="Pfam" id="PF01817">
    <property type="entry name" value="CM_2"/>
    <property type="match status" value="1"/>
</dbReference>
<evidence type="ECO:0000256" key="19">
    <source>
        <dbReference type="SAM" id="Coils"/>
    </source>
</evidence>
<evidence type="ECO:0000256" key="16">
    <source>
        <dbReference type="ARBA" id="ARBA00031175"/>
    </source>
</evidence>
<dbReference type="InterPro" id="IPR001086">
    <property type="entry name" value="Preph_deHydtase"/>
</dbReference>
<dbReference type="InterPro" id="IPR036263">
    <property type="entry name" value="Chorismate_II_sf"/>
</dbReference>
<reference evidence="24" key="1">
    <citation type="submission" date="2024-06" db="EMBL/GenBank/DDBJ databases">
        <title>Radixoralia hellwigii gen. nov., sp nov., isolated from a root canal in the human oral cavity.</title>
        <authorList>
            <person name="Bartsch S."/>
            <person name="Wittmer A."/>
            <person name="Schulz A.-K."/>
            <person name="Neumann-Schaal M."/>
            <person name="Wolf J."/>
            <person name="Gronow S."/>
            <person name="Tennert C."/>
            <person name="Haecker G."/>
            <person name="Cieplik F."/>
            <person name="Al-Ahmad A."/>
        </authorList>
    </citation>
    <scope>NUCLEOTIDE SEQUENCE [LARGE SCALE GENOMIC DNA]</scope>
    <source>
        <strain evidence="24">Wk13</strain>
    </source>
</reference>
<dbReference type="GO" id="GO:0004664">
    <property type="term" value="F:prephenate dehydratase activity"/>
    <property type="evidence" value="ECO:0007669"/>
    <property type="project" value="UniProtKB-EC"/>
</dbReference>
<comment type="catalytic activity">
    <reaction evidence="18">
        <text>prephenate + H(+) = 3-phenylpyruvate + CO2 + H2O</text>
        <dbReference type="Rhea" id="RHEA:21648"/>
        <dbReference type="ChEBI" id="CHEBI:15377"/>
        <dbReference type="ChEBI" id="CHEBI:15378"/>
        <dbReference type="ChEBI" id="CHEBI:16526"/>
        <dbReference type="ChEBI" id="CHEBI:18005"/>
        <dbReference type="ChEBI" id="CHEBI:29934"/>
        <dbReference type="EC" id="4.2.1.51"/>
    </reaction>
</comment>
<evidence type="ECO:0000256" key="15">
    <source>
        <dbReference type="ARBA" id="ARBA00023268"/>
    </source>
</evidence>
<dbReference type="PROSITE" id="PS51671">
    <property type="entry name" value="ACT"/>
    <property type="match status" value="1"/>
</dbReference>
<keyword evidence="24" id="KW-1185">Reference proteome</keyword>
<dbReference type="SUPFAM" id="SSF48600">
    <property type="entry name" value="Chorismate mutase II"/>
    <property type="match status" value="1"/>
</dbReference>
<dbReference type="EMBL" id="JBEUWX010000002">
    <property type="protein sequence ID" value="MFA9949401.1"/>
    <property type="molecule type" value="Genomic_DNA"/>
</dbReference>
<dbReference type="SMART" id="SM00830">
    <property type="entry name" value="CM_2"/>
    <property type="match status" value="1"/>
</dbReference>
<dbReference type="SUPFAM" id="SSF53850">
    <property type="entry name" value="Periplasmic binding protein-like II"/>
    <property type="match status" value="1"/>
</dbReference>
<evidence type="ECO:0000256" key="2">
    <source>
        <dbReference type="ARBA" id="ARBA00002364"/>
    </source>
</evidence>
<evidence type="ECO:0000256" key="8">
    <source>
        <dbReference type="ARBA" id="ARBA00014401"/>
    </source>
</evidence>
<evidence type="ECO:0000256" key="18">
    <source>
        <dbReference type="ARBA" id="ARBA00047848"/>
    </source>
</evidence>
<feature type="coiled-coil region" evidence="19">
    <location>
        <begin position="4"/>
        <end position="31"/>
    </location>
</feature>
<dbReference type="InterPro" id="IPR018528">
    <property type="entry name" value="Preph_deHydtase_CS"/>
</dbReference>
<comment type="pathway">
    <text evidence="4">Amino-acid biosynthesis; L-phenylalanine biosynthesis; phenylpyruvate from prephenate: step 1/1.</text>
</comment>
<dbReference type="PROSITE" id="PS00857">
    <property type="entry name" value="PREPHENATE_DEHYDR_1"/>
    <property type="match status" value="1"/>
</dbReference>
<dbReference type="InterPro" id="IPR036979">
    <property type="entry name" value="CM_dom_sf"/>
</dbReference>
<evidence type="ECO:0000256" key="10">
    <source>
        <dbReference type="ARBA" id="ARBA00022605"/>
    </source>
</evidence>
<evidence type="ECO:0000256" key="5">
    <source>
        <dbReference type="ARBA" id="ARBA00004817"/>
    </source>
</evidence>
<proteinExistence type="predicted"/>
<dbReference type="PANTHER" id="PTHR21022:SF19">
    <property type="entry name" value="PREPHENATE DEHYDRATASE-RELATED"/>
    <property type="match status" value="1"/>
</dbReference>
<dbReference type="Pfam" id="PF01842">
    <property type="entry name" value="ACT"/>
    <property type="match status" value="1"/>
</dbReference>
<dbReference type="PROSITE" id="PS51171">
    <property type="entry name" value="PREPHENATE_DEHYDR_3"/>
    <property type="match status" value="1"/>
</dbReference>
<evidence type="ECO:0000256" key="13">
    <source>
        <dbReference type="ARBA" id="ARBA00023235"/>
    </source>
</evidence>
<feature type="domain" description="Chorismate mutase" evidence="20">
    <location>
        <begin position="5"/>
        <end position="97"/>
    </location>
</feature>
<dbReference type="PROSITE" id="PS00858">
    <property type="entry name" value="PREPHENATE_DEHYDR_2"/>
    <property type="match status" value="1"/>
</dbReference>
<keyword evidence="15" id="KW-0511">Multifunctional enzyme</keyword>
<dbReference type="PIRSF" id="PIRSF001500">
    <property type="entry name" value="Chor_mut_pdt_Ppr"/>
    <property type="match status" value="1"/>
</dbReference>
<evidence type="ECO:0000313" key="23">
    <source>
        <dbReference type="EMBL" id="MFA9949401.1"/>
    </source>
</evidence>
<accession>A0ABV4UCN1</accession>
<comment type="function">
    <text evidence="2">Catalyzes the Claisen rearrangement of chorismate to prephenate and the decarboxylation/dehydration of prephenate to phenylpyruvate.</text>
</comment>
<evidence type="ECO:0000256" key="14">
    <source>
        <dbReference type="ARBA" id="ARBA00023239"/>
    </source>
</evidence>
<dbReference type="PROSITE" id="PS51168">
    <property type="entry name" value="CHORISMATE_MUT_2"/>
    <property type="match status" value="1"/>
</dbReference>
<keyword evidence="11" id="KW-0057">Aromatic amino acid biosynthesis</keyword>
<dbReference type="Gene3D" id="3.30.70.260">
    <property type="match status" value="1"/>
</dbReference>
<keyword evidence="19" id="KW-0175">Coiled coil</keyword>
<dbReference type="Gene3D" id="3.40.190.10">
    <property type="entry name" value="Periplasmic binding protein-like II"/>
    <property type="match status" value="2"/>
</dbReference>
<feature type="domain" description="Prephenate dehydratase" evidence="21">
    <location>
        <begin position="97"/>
        <end position="273"/>
    </location>
</feature>
<evidence type="ECO:0000256" key="1">
    <source>
        <dbReference type="ARBA" id="ARBA00000824"/>
    </source>
</evidence>
<dbReference type="CDD" id="cd13630">
    <property type="entry name" value="PBP2_PDT_1"/>
    <property type="match status" value="1"/>
</dbReference>
<evidence type="ECO:0000256" key="17">
    <source>
        <dbReference type="ARBA" id="ARBA00031520"/>
    </source>
</evidence>
<keyword evidence="9" id="KW-0963">Cytoplasm</keyword>
<organism evidence="23 24">
    <name type="scientific">Dentiradicibacter hellwigii</name>
    <dbReference type="NCBI Taxonomy" id="3149053"/>
    <lineage>
        <taxon>Bacteria</taxon>
        <taxon>Pseudomonadati</taxon>
        <taxon>Pseudomonadota</taxon>
        <taxon>Betaproteobacteria</taxon>
        <taxon>Rhodocyclales</taxon>
        <taxon>Rhodocyclaceae</taxon>
        <taxon>Dentiradicibacter</taxon>
    </lineage>
</organism>
<evidence type="ECO:0000313" key="24">
    <source>
        <dbReference type="Proteomes" id="UP001574673"/>
    </source>
</evidence>
<dbReference type="EC" id="4.2.1.51" evidence="7"/>
<comment type="caution">
    <text evidence="23">The sequence shown here is derived from an EMBL/GenBank/DDBJ whole genome shotgun (WGS) entry which is preliminary data.</text>
</comment>
<dbReference type="PANTHER" id="PTHR21022">
    <property type="entry name" value="PREPHENATE DEHYDRATASE P PROTEIN"/>
    <property type="match status" value="1"/>
</dbReference>
<keyword evidence="12" id="KW-0584">Phenylalanine biosynthesis</keyword>
<dbReference type="CDD" id="cd04905">
    <property type="entry name" value="ACT_CM-PDT"/>
    <property type="match status" value="1"/>
</dbReference>